<feature type="transmembrane region" description="Helical" evidence="7">
    <location>
        <begin position="135"/>
        <end position="165"/>
    </location>
</feature>
<gene>
    <name evidence="8" type="ORF">C7381_101284</name>
</gene>
<keyword evidence="3" id="KW-1003">Cell membrane</keyword>
<evidence type="ECO:0000256" key="6">
    <source>
        <dbReference type="ARBA" id="ARBA00023136"/>
    </source>
</evidence>
<protein>
    <submittedName>
        <fullName evidence="8">Chromate transporter</fullName>
    </submittedName>
</protein>
<dbReference type="PANTHER" id="PTHR43663:SF1">
    <property type="entry name" value="CHROMATE TRANSPORTER"/>
    <property type="match status" value="1"/>
</dbReference>
<evidence type="ECO:0000256" key="4">
    <source>
        <dbReference type="ARBA" id="ARBA00022692"/>
    </source>
</evidence>
<accession>A0A2U1E780</accession>
<evidence type="ECO:0000256" key="1">
    <source>
        <dbReference type="ARBA" id="ARBA00004651"/>
    </source>
</evidence>
<dbReference type="RefSeq" id="WP_165803550.1">
    <property type="nucleotide sequence ID" value="NZ_QEKV01000001.1"/>
</dbReference>
<organism evidence="8 9">
    <name type="scientific">Ezakiella coagulans</name>
    <dbReference type="NCBI Taxonomy" id="46507"/>
    <lineage>
        <taxon>Bacteria</taxon>
        <taxon>Bacillati</taxon>
        <taxon>Bacillota</taxon>
        <taxon>Tissierellia</taxon>
        <taxon>Ezakiella</taxon>
    </lineage>
</organism>
<comment type="similarity">
    <text evidence="2">Belongs to the chromate ion transporter (CHR) (TC 2.A.51) family.</text>
</comment>
<evidence type="ECO:0000256" key="7">
    <source>
        <dbReference type="SAM" id="Phobius"/>
    </source>
</evidence>
<dbReference type="Proteomes" id="UP000245793">
    <property type="component" value="Unassembled WGS sequence"/>
</dbReference>
<keyword evidence="4 7" id="KW-0812">Transmembrane</keyword>
<proteinExistence type="inferred from homology"/>
<keyword evidence="6 7" id="KW-0472">Membrane</keyword>
<dbReference type="Pfam" id="PF02417">
    <property type="entry name" value="Chromate_transp"/>
    <property type="match status" value="1"/>
</dbReference>
<evidence type="ECO:0000256" key="2">
    <source>
        <dbReference type="ARBA" id="ARBA00005262"/>
    </source>
</evidence>
<evidence type="ECO:0000313" key="9">
    <source>
        <dbReference type="Proteomes" id="UP000245793"/>
    </source>
</evidence>
<keyword evidence="5 7" id="KW-1133">Transmembrane helix</keyword>
<dbReference type="GO" id="GO:0015109">
    <property type="term" value="F:chromate transmembrane transporter activity"/>
    <property type="evidence" value="ECO:0007669"/>
    <property type="project" value="InterPro"/>
</dbReference>
<dbReference type="AlphaFoldDB" id="A0A2U1E780"/>
<comment type="caution">
    <text evidence="8">The sequence shown here is derived from an EMBL/GenBank/DDBJ whole genome shotgun (WGS) entry which is preliminary data.</text>
</comment>
<sequence length="174" mass="19286">MIQLFITFFKIGITTFGGGYAMLPILIREIAENKKWATEDELLEYFAIGQATPGIIGVNTATFVGYKRGKVLGAIIATLGFITPSLIIISIIYRFVDILSDKFYYGTKLVKITVSALILHTLYKMFLKEVKSARSIVYIALALVLALLKLPLPLIVLGFAIVSMIEVKYAKTDL</sequence>
<dbReference type="EMBL" id="QEKV01000001">
    <property type="protein sequence ID" value="PVY95755.1"/>
    <property type="molecule type" value="Genomic_DNA"/>
</dbReference>
<dbReference type="InterPro" id="IPR052518">
    <property type="entry name" value="CHR_Transporter"/>
</dbReference>
<evidence type="ECO:0000313" key="8">
    <source>
        <dbReference type="EMBL" id="PVY95755.1"/>
    </source>
</evidence>
<evidence type="ECO:0000256" key="3">
    <source>
        <dbReference type="ARBA" id="ARBA00022475"/>
    </source>
</evidence>
<name>A0A2U1E780_9FIRM</name>
<feature type="transmembrane region" description="Helical" evidence="7">
    <location>
        <begin position="71"/>
        <end position="93"/>
    </location>
</feature>
<dbReference type="InterPro" id="IPR003370">
    <property type="entry name" value="Chromate_transpt"/>
</dbReference>
<evidence type="ECO:0000256" key="5">
    <source>
        <dbReference type="ARBA" id="ARBA00022989"/>
    </source>
</evidence>
<feature type="transmembrane region" description="Helical" evidence="7">
    <location>
        <begin position="6"/>
        <end position="27"/>
    </location>
</feature>
<feature type="transmembrane region" description="Helical" evidence="7">
    <location>
        <begin position="105"/>
        <end position="123"/>
    </location>
</feature>
<dbReference type="PANTHER" id="PTHR43663">
    <property type="entry name" value="CHROMATE TRANSPORT PROTEIN-RELATED"/>
    <property type="match status" value="1"/>
</dbReference>
<keyword evidence="9" id="KW-1185">Reference proteome</keyword>
<comment type="subcellular location">
    <subcellularLocation>
        <location evidence="1">Cell membrane</location>
        <topology evidence="1">Multi-pass membrane protein</topology>
    </subcellularLocation>
</comment>
<reference evidence="8 9" key="1">
    <citation type="submission" date="2018-04" db="EMBL/GenBank/DDBJ databases">
        <title>Genomic Encyclopedia of Type Strains, Phase IV (KMG-IV): sequencing the most valuable type-strain genomes for metagenomic binning, comparative biology and taxonomic classification.</title>
        <authorList>
            <person name="Goeker M."/>
        </authorList>
    </citation>
    <scope>NUCLEOTIDE SEQUENCE [LARGE SCALE GENOMIC DNA]</scope>
    <source>
        <strain evidence="8 9">DSM 20705</strain>
    </source>
</reference>
<dbReference type="GO" id="GO:0005886">
    <property type="term" value="C:plasma membrane"/>
    <property type="evidence" value="ECO:0007669"/>
    <property type="project" value="UniProtKB-SubCell"/>
</dbReference>